<dbReference type="UniPathway" id="UPA00544"/>
<sequence length="365" mass="37892">MLVLGFMSGTSLDGVDAALIETDGRRVDAFAPACLSPFEDAERNLIQHATAEALKWNGYGAPPASLCAAEAAVHEAHLRAAREVVAAAGRLPDLVGFHGQTVLHRPERKLTVQIGDAQALSDALGVPVVAGMRLDDLAAGGQGAPLVPAYHAALAEKLSLELPVAFLNLGGVANLTFIGAERELIAFDTGPANGLIDQIVQARGAGRFDEGGRLAAAGVVDEDVLAQLLSHDHFRGTGPRSLDRYDFPLDWADAFSLENAVATLTAFTADSVALAARSLPQAPGTWVVCGGGCHNPVLMEALSERLGNCRKADDLGLRSDFVEAEAMAFLAARSAQGLPLTYPGTTGVPAPLTGGTLYHPALIGV</sequence>
<keyword evidence="2" id="KW-0067">ATP-binding</keyword>
<dbReference type="UniPathway" id="UPA00343"/>
<dbReference type="OrthoDB" id="9763949at2"/>
<keyword evidence="1 2" id="KW-0119">Carbohydrate metabolism</keyword>
<keyword evidence="2" id="KW-0547">Nucleotide-binding</keyword>
<dbReference type="PANTHER" id="PTHR30605:SF0">
    <property type="entry name" value="ANHYDRO-N-ACETYLMURAMIC ACID KINASE"/>
    <property type="match status" value="1"/>
</dbReference>
<dbReference type="EC" id="2.7.1.170" evidence="2"/>
<dbReference type="NCBIfam" id="NF007141">
    <property type="entry name" value="PRK09585.1-5"/>
    <property type="match status" value="1"/>
</dbReference>
<proteinExistence type="inferred from homology"/>
<dbReference type="InterPro" id="IPR043129">
    <property type="entry name" value="ATPase_NBD"/>
</dbReference>
<dbReference type="EMBL" id="QXFM01000121">
    <property type="protein sequence ID" value="RIV82166.1"/>
    <property type="molecule type" value="Genomic_DNA"/>
</dbReference>
<dbReference type="InterPro" id="IPR005338">
    <property type="entry name" value="Anhydro_N_Ac-Mur_kinase"/>
</dbReference>
<dbReference type="HAMAP" id="MF_01270">
    <property type="entry name" value="AnhMurNAc_kinase"/>
    <property type="match status" value="1"/>
</dbReference>
<comment type="pathway">
    <text evidence="2">Cell wall biogenesis; peptidoglycan recycling.</text>
</comment>
<gene>
    <name evidence="2" type="primary">anmK</name>
    <name evidence="3" type="ORF">D2V17_15935</name>
</gene>
<organism evidence="3 4">
    <name type="scientific">Aurantiacibacter xanthus</name>
    <dbReference type="NCBI Taxonomy" id="1784712"/>
    <lineage>
        <taxon>Bacteria</taxon>
        <taxon>Pseudomonadati</taxon>
        <taxon>Pseudomonadota</taxon>
        <taxon>Alphaproteobacteria</taxon>
        <taxon>Sphingomonadales</taxon>
        <taxon>Erythrobacteraceae</taxon>
        <taxon>Aurantiacibacter</taxon>
    </lineage>
</organism>
<feature type="binding site" evidence="2">
    <location>
        <begin position="9"/>
        <end position="16"/>
    </location>
    <ligand>
        <name>ATP</name>
        <dbReference type="ChEBI" id="CHEBI:30616"/>
    </ligand>
</feature>
<dbReference type="GO" id="GO:0006040">
    <property type="term" value="P:amino sugar metabolic process"/>
    <property type="evidence" value="ECO:0007669"/>
    <property type="project" value="InterPro"/>
</dbReference>
<dbReference type="GO" id="GO:0009254">
    <property type="term" value="P:peptidoglycan turnover"/>
    <property type="evidence" value="ECO:0007669"/>
    <property type="project" value="UniProtKB-UniRule"/>
</dbReference>
<comment type="similarity">
    <text evidence="2">Belongs to the anhydro-N-acetylmuramic acid kinase family.</text>
</comment>
<dbReference type="GO" id="GO:0097175">
    <property type="term" value="P:1,6-anhydro-N-acetyl-beta-muramic acid catabolic process"/>
    <property type="evidence" value="ECO:0007669"/>
    <property type="project" value="UniProtKB-UniRule"/>
</dbReference>
<dbReference type="PANTHER" id="PTHR30605">
    <property type="entry name" value="ANHYDRO-N-ACETYLMURAMIC ACID KINASE"/>
    <property type="match status" value="1"/>
</dbReference>
<keyword evidence="2 3" id="KW-0808">Transferase</keyword>
<evidence type="ECO:0000256" key="2">
    <source>
        <dbReference type="HAMAP-Rule" id="MF_01270"/>
    </source>
</evidence>
<keyword evidence="4" id="KW-1185">Reference proteome</keyword>
<comment type="catalytic activity">
    <reaction evidence="2">
        <text>1,6-anhydro-N-acetyl-beta-muramate + ATP + H2O = N-acetyl-D-muramate 6-phosphate + ADP + H(+)</text>
        <dbReference type="Rhea" id="RHEA:24952"/>
        <dbReference type="ChEBI" id="CHEBI:15377"/>
        <dbReference type="ChEBI" id="CHEBI:15378"/>
        <dbReference type="ChEBI" id="CHEBI:30616"/>
        <dbReference type="ChEBI" id="CHEBI:58690"/>
        <dbReference type="ChEBI" id="CHEBI:58722"/>
        <dbReference type="ChEBI" id="CHEBI:456216"/>
        <dbReference type="EC" id="2.7.1.170"/>
    </reaction>
</comment>
<evidence type="ECO:0000256" key="1">
    <source>
        <dbReference type="ARBA" id="ARBA00023277"/>
    </source>
</evidence>
<dbReference type="Pfam" id="PF03702">
    <property type="entry name" value="AnmK"/>
    <property type="match status" value="1"/>
</dbReference>
<accession>A0A3A1P0G8</accession>
<dbReference type="Gene3D" id="3.30.420.40">
    <property type="match status" value="2"/>
</dbReference>
<comment type="pathway">
    <text evidence="2">Amino-sugar metabolism; 1,6-anhydro-N-acetylmuramate degradation.</text>
</comment>
<keyword evidence="2 3" id="KW-0418">Kinase</keyword>
<evidence type="ECO:0000313" key="4">
    <source>
        <dbReference type="Proteomes" id="UP000265366"/>
    </source>
</evidence>
<dbReference type="Proteomes" id="UP000265366">
    <property type="component" value="Unassembled WGS sequence"/>
</dbReference>
<comment type="caution">
    <text evidence="3">The sequence shown here is derived from an EMBL/GenBank/DDBJ whole genome shotgun (WGS) entry which is preliminary data.</text>
</comment>
<dbReference type="AlphaFoldDB" id="A0A3A1P0G8"/>
<protein>
    <recommendedName>
        <fullName evidence="2">Anhydro-N-acetylmuramic acid kinase</fullName>
        <ecNumber evidence="2">2.7.1.170</ecNumber>
    </recommendedName>
    <alternativeName>
        <fullName evidence="2">AnhMurNAc kinase</fullName>
    </alternativeName>
</protein>
<evidence type="ECO:0000313" key="3">
    <source>
        <dbReference type="EMBL" id="RIV82166.1"/>
    </source>
</evidence>
<dbReference type="SUPFAM" id="SSF53067">
    <property type="entry name" value="Actin-like ATPase domain"/>
    <property type="match status" value="1"/>
</dbReference>
<reference evidence="3 4" key="1">
    <citation type="submission" date="2018-08" db="EMBL/GenBank/DDBJ databases">
        <title>Erythrobacter zhengii sp.nov., a bacterium isolated from deep-sea sediment.</title>
        <authorList>
            <person name="Fang C."/>
            <person name="Wu Y.-H."/>
            <person name="Sun C."/>
            <person name="Wang H."/>
            <person name="Cheng H."/>
            <person name="Meng F.-X."/>
            <person name="Wang C.-S."/>
            <person name="Xu X.-W."/>
        </authorList>
    </citation>
    <scope>NUCLEOTIDE SEQUENCE [LARGE SCALE GENOMIC DNA]</scope>
    <source>
        <strain evidence="3 4">CCTCC AB 2015396</strain>
    </source>
</reference>
<dbReference type="GO" id="GO:0005524">
    <property type="term" value="F:ATP binding"/>
    <property type="evidence" value="ECO:0007669"/>
    <property type="project" value="UniProtKB-UniRule"/>
</dbReference>
<comment type="function">
    <text evidence="2">Catalyzes the specific phosphorylation of 1,6-anhydro-N-acetylmuramic acid (anhMurNAc) with the simultaneous cleavage of the 1,6-anhydro ring, generating MurNAc-6-P. Is required for the utilization of anhMurNAc either imported from the medium or derived from its own cell wall murein, and thus plays a role in cell wall recycling.</text>
</comment>
<dbReference type="GO" id="GO:0016773">
    <property type="term" value="F:phosphotransferase activity, alcohol group as acceptor"/>
    <property type="evidence" value="ECO:0007669"/>
    <property type="project" value="UniProtKB-UniRule"/>
</dbReference>
<name>A0A3A1P0G8_9SPHN</name>
<dbReference type="GO" id="GO:0016301">
    <property type="term" value="F:kinase activity"/>
    <property type="evidence" value="ECO:0007669"/>
    <property type="project" value="UniProtKB-KW"/>
</dbReference>